<protein>
    <submittedName>
        <fullName evidence="1">Uncharacterized protein</fullName>
    </submittedName>
</protein>
<evidence type="ECO:0000313" key="2">
    <source>
        <dbReference type="Proteomes" id="UP001061302"/>
    </source>
</evidence>
<keyword evidence="2" id="KW-1185">Reference proteome</keyword>
<dbReference type="RefSeq" id="WP_263123080.1">
    <property type="nucleotide sequence ID" value="NZ_CP106753.1"/>
</dbReference>
<sequence length="89" mass="9556">MIGDPKTGTLQHARIEGVGHEGLSCSAVDGRPLEFALLDPTTGEIVEHGPHVAQEAFNVARQVYRNVMKGQGWLRVLSEPAPLTARKAA</sequence>
<gene>
    <name evidence="1" type="ORF">N8I74_10825</name>
</gene>
<proteinExistence type="predicted"/>
<dbReference type="Proteomes" id="UP001061302">
    <property type="component" value="Chromosome"/>
</dbReference>
<evidence type="ECO:0000313" key="1">
    <source>
        <dbReference type="EMBL" id="UXY13815.1"/>
    </source>
</evidence>
<name>A0ABY6DHJ3_9NEIS</name>
<accession>A0ABY6DHJ3</accession>
<reference evidence="1" key="1">
    <citation type="submission" date="2022-10" db="EMBL/GenBank/DDBJ databases">
        <title>Chitiniphilus purpureus sp. nov., a novel chitin-degrading bacterium isolated from crawfish pond sediment.</title>
        <authorList>
            <person name="Li K."/>
        </authorList>
    </citation>
    <scope>NUCLEOTIDE SEQUENCE</scope>
    <source>
        <strain evidence="1">CD1</strain>
    </source>
</reference>
<organism evidence="1 2">
    <name type="scientific">Chitiniphilus purpureus</name>
    <dbReference type="NCBI Taxonomy" id="2981137"/>
    <lineage>
        <taxon>Bacteria</taxon>
        <taxon>Pseudomonadati</taxon>
        <taxon>Pseudomonadota</taxon>
        <taxon>Betaproteobacteria</taxon>
        <taxon>Neisseriales</taxon>
        <taxon>Chitinibacteraceae</taxon>
        <taxon>Chitiniphilus</taxon>
    </lineage>
</organism>
<dbReference type="EMBL" id="CP106753">
    <property type="protein sequence ID" value="UXY13815.1"/>
    <property type="molecule type" value="Genomic_DNA"/>
</dbReference>